<comment type="caution">
    <text evidence="2">The sequence shown here is derived from an EMBL/GenBank/DDBJ whole genome shotgun (WGS) entry which is preliminary data.</text>
</comment>
<feature type="region of interest" description="Disordered" evidence="1">
    <location>
        <begin position="58"/>
        <end position="81"/>
    </location>
</feature>
<accession>A0A8H5BSH9</accession>
<evidence type="ECO:0000313" key="2">
    <source>
        <dbReference type="EMBL" id="KAF5327758.1"/>
    </source>
</evidence>
<protein>
    <submittedName>
        <fullName evidence="2">Uncharacterized protein</fullName>
    </submittedName>
</protein>
<gene>
    <name evidence="2" type="ORF">D9619_004082</name>
</gene>
<dbReference type="Proteomes" id="UP000567179">
    <property type="component" value="Unassembled WGS sequence"/>
</dbReference>
<proteinExistence type="predicted"/>
<sequence length="81" mass="8974">MCSSTMVIKQSRRRALLQHELSLSNVTRPNRPPCAVFSRSMDTIFSVGRPHPTATLLRIWGGSGAPRPRGKQARQQSADDT</sequence>
<organism evidence="2 3">
    <name type="scientific">Psilocybe cf. subviscida</name>
    <dbReference type="NCBI Taxonomy" id="2480587"/>
    <lineage>
        <taxon>Eukaryota</taxon>
        <taxon>Fungi</taxon>
        <taxon>Dikarya</taxon>
        <taxon>Basidiomycota</taxon>
        <taxon>Agaricomycotina</taxon>
        <taxon>Agaricomycetes</taxon>
        <taxon>Agaricomycetidae</taxon>
        <taxon>Agaricales</taxon>
        <taxon>Agaricineae</taxon>
        <taxon>Strophariaceae</taxon>
        <taxon>Psilocybe</taxon>
    </lineage>
</organism>
<evidence type="ECO:0000313" key="3">
    <source>
        <dbReference type="Proteomes" id="UP000567179"/>
    </source>
</evidence>
<keyword evidence="3" id="KW-1185">Reference proteome</keyword>
<reference evidence="2 3" key="1">
    <citation type="journal article" date="2020" name="ISME J.">
        <title>Uncovering the hidden diversity of litter-decomposition mechanisms in mushroom-forming fungi.</title>
        <authorList>
            <person name="Floudas D."/>
            <person name="Bentzer J."/>
            <person name="Ahren D."/>
            <person name="Johansson T."/>
            <person name="Persson P."/>
            <person name="Tunlid A."/>
        </authorList>
    </citation>
    <scope>NUCLEOTIDE SEQUENCE [LARGE SCALE GENOMIC DNA]</scope>
    <source>
        <strain evidence="2 3">CBS 101986</strain>
    </source>
</reference>
<dbReference type="EMBL" id="JAACJJ010000014">
    <property type="protein sequence ID" value="KAF5327758.1"/>
    <property type="molecule type" value="Genomic_DNA"/>
</dbReference>
<evidence type="ECO:0000256" key="1">
    <source>
        <dbReference type="SAM" id="MobiDB-lite"/>
    </source>
</evidence>
<name>A0A8H5BSH9_9AGAR</name>
<dbReference type="AlphaFoldDB" id="A0A8H5BSH9"/>